<feature type="region of interest" description="Disordered" evidence="1">
    <location>
        <begin position="684"/>
        <end position="713"/>
    </location>
</feature>
<evidence type="ECO:0000259" key="2">
    <source>
        <dbReference type="Pfam" id="PF24623"/>
    </source>
</evidence>
<dbReference type="InterPro" id="IPR036390">
    <property type="entry name" value="WH_DNA-bd_sf"/>
</dbReference>
<evidence type="ECO:0000313" key="4">
    <source>
        <dbReference type="Proteomes" id="UP000176005"/>
    </source>
</evidence>
<proteinExistence type="predicted"/>
<evidence type="ECO:0000313" key="3">
    <source>
        <dbReference type="EMBL" id="OEV13224.1"/>
    </source>
</evidence>
<dbReference type="InterPro" id="IPR056911">
    <property type="entry name" value="Phage_Znf_bind_put"/>
</dbReference>
<accession>A0A1E7LAN8</accession>
<feature type="compositionally biased region" description="Basic and acidic residues" evidence="1">
    <location>
        <begin position="695"/>
        <end position="713"/>
    </location>
</feature>
<feature type="compositionally biased region" description="Basic residues" evidence="1">
    <location>
        <begin position="685"/>
        <end position="694"/>
    </location>
</feature>
<gene>
    <name evidence="3" type="ORF">AN218_04560</name>
</gene>
<feature type="domain" description="DNA-binding phage zinc finger" evidence="2">
    <location>
        <begin position="561"/>
        <end position="610"/>
    </location>
</feature>
<dbReference type="SUPFAM" id="SSF46785">
    <property type="entry name" value="Winged helix' DNA-binding domain"/>
    <property type="match status" value="1"/>
</dbReference>
<comment type="caution">
    <text evidence="3">The sequence shown here is derived from an EMBL/GenBank/DDBJ whole genome shotgun (WGS) entry which is preliminary data.</text>
</comment>
<dbReference type="Proteomes" id="UP000176005">
    <property type="component" value="Unassembled WGS sequence"/>
</dbReference>
<dbReference type="RefSeq" id="WP_070015311.1">
    <property type="nucleotide sequence ID" value="NZ_LJGW01000091.1"/>
</dbReference>
<dbReference type="Pfam" id="PF24623">
    <property type="entry name" value="Phage_zn_bind_8"/>
    <property type="match status" value="1"/>
</dbReference>
<dbReference type="AlphaFoldDB" id="A0A1E7LAN8"/>
<reference evidence="3 4" key="1">
    <citation type="journal article" date="2016" name="Front. Microbiol.">
        <title>Comparative Genomics Analysis of Streptomyces Species Reveals Their Adaptation to the Marine Environment and Their Diversity at the Genomic Level.</title>
        <authorList>
            <person name="Tian X."/>
            <person name="Zhang Z."/>
            <person name="Yang T."/>
            <person name="Chen M."/>
            <person name="Li J."/>
            <person name="Chen F."/>
            <person name="Yang J."/>
            <person name="Li W."/>
            <person name="Zhang B."/>
            <person name="Zhang Z."/>
            <person name="Wu J."/>
            <person name="Zhang C."/>
            <person name="Long L."/>
            <person name="Xiao J."/>
        </authorList>
    </citation>
    <scope>NUCLEOTIDE SEQUENCE [LARGE SCALE GENOMIC DNA]</scope>
    <source>
        <strain evidence="3 4">SCSIO 10429</strain>
    </source>
</reference>
<name>A0A1E7LAN8_9ACTN</name>
<keyword evidence="4" id="KW-1185">Reference proteome</keyword>
<dbReference type="PATRIC" id="fig|518642.10.peg.7160"/>
<dbReference type="EMBL" id="LJGW01000091">
    <property type="protein sequence ID" value="OEV13224.1"/>
    <property type="molecule type" value="Genomic_DNA"/>
</dbReference>
<organism evidence="3 4">
    <name type="scientific">Streptomyces nanshensis</name>
    <dbReference type="NCBI Taxonomy" id="518642"/>
    <lineage>
        <taxon>Bacteria</taxon>
        <taxon>Bacillati</taxon>
        <taxon>Actinomycetota</taxon>
        <taxon>Actinomycetes</taxon>
        <taxon>Kitasatosporales</taxon>
        <taxon>Streptomycetaceae</taxon>
        <taxon>Streptomyces</taxon>
    </lineage>
</organism>
<protein>
    <recommendedName>
        <fullName evidence="2">DNA-binding phage zinc finger domain-containing protein</fullName>
    </recommendedName>
</protein>
<feature type="region of interest" description="Disordered" evidence="1">
    <location>
        <begin position="454"/>
        <end position="476"/>
    </location>
</feature>
<evidence type="ECO:0000256" key="1">
    <source>
        <dbReference type="SAM" id="MobiDB-lite"/>
    </source>
</evidence>
<sequence length="713" mass="78560">MSSAARNARSCTGVLPSTAGETRVDFARLFLALSPSDRIRVDTRDRRTGTWSHEYKEQPLPADPPPGPWAVQLTGSAGRFQWLCFDLDSKRGDVGPDLATLLRWLDEVDLTYVVAASGSSGGRHVWTTCSTPLDAVLVKAINEAAAKRLPTLDKSVLANASTGGVRPIGALHRHGGTSSLVAPLDEREAARLLTPDTCGNTDEAFVRLATRLGCAPAPAHVRQQQSEPHLEVLDDELGPRLPGTPRTVLDAETHRLLTRRPPDDRVSETLAAVLTRLALRRWTWPMIERLLTEKRHRDGGLLHACSRPGRGNLREPLPGPEAVRKLNRQWKRCVDHAATLPPHQTQTAEWSEHIADVVDTVVAVQAAADACPGRWATESGPADRAALDLRCLLALQAGTLTIDCDLRRAALATGHGRSTIHRAEQRLALDGWTVARDSDGAAATYELLSPAEQAHPGHDHHVAQGGTQGSPPPKGKLRNFLTERLTSRLAICAHDAFAYTRRSRLGYPAGLGHHAARIYQQLLEEGRPQTVTDLVESTGYQLRTVVRHLSRLQDYLMATRATLTVHHECPHCGVAPGERCYVNGHTASRRGRHHQHGARQALARQRAEQPHYRARTGSLTAAARALGTHGLTATRARIYAIEIELYHWWLNELEWMQSPKTGVRTGVRTHPDQTTLVITTLGTQPRRRYPRTTARRADHSRARRRLLDRTATV</sequence>